<evidence type="ECO:0000313" key="2">
    <source>
        <dbReference type="EMBL" id="KAB7784924.1"/>
    </source>
</evidence>
<protein>
    <submittedName>
        <fullName evidence="2">Uncharacterized protein</fullName>
    </submittedName>
</protein>
<keyword evidence="1" id="KW-0812">Transmembrane</keyword>
<dbReference type="Proteomes" id="UP000469949">
    <property type="component" value="Unassembled WGS sequence"/>
</dbReference>
<dbReference type="AlphaFoldDB" id="A0A833J641"/>
<comment type="caution">
    <text evidence="2">The sequence shown here is derived from an EMBL/GenBank/DDBJ whole genome shotgun (WGS) entry which is preliminary data.</text>
</comment>
<name>A0A833J641_9HYPH</name>
<evidence type="ECO:0000256" key="1">
    <source>
        <dbReference type="SAM" id="Phobius"/>
    </source>
</evidence>
<proteinExistence type="predicted"/>
<keyword evidence="1" id="KW-0472">Membrane</keyword>
<sequence length="74" mass="8295">MTNAPGRINLVAHLRELQRPRMQETLIDRWRRENLATDESPSALQQCVTGAIRGGLLGIVLLVVLFLVAWVGFL</sequence>
<keyword evidence="1" id="KW-1133">Transmembrane helix</keyword>
<gene>
    <name evidence="2" type="ORF">F8B43_2957</name>
</gene>
<reference evidence="2 3" key="1">
    <citation type="submission" date="2019-10" db="EMBL/GenBank/DDBJ databases">
        <title>Draft Genome Sequence of the Caffeine Degrading Methylotroph Methylorubrum populi PINKEL.</title>
        <authorList>
            <person name="Dawson S.C."/>
            <person name="Zhang X."/>
            <person name="Wright M.E."/>
            <person name="Sharma G."/>
            <person name="Langner J.T."/>
            <person name="Ditty J.L."/>
            <person name="Subuyuj G.A."/>
        </authorList>
    </citation>
    <scope>NUCLEOTIDE SEQUENCE [LARGE SCALE GENOMIC DNA]</scope>
    <source>
        <strain evidence="2 3">Pinkel</strain>
    </source>
</reference>
<organism evidence="2 3">
    <name type="scientific">Methylorubrum populi</name>
    <dbReference type="NCBI Taxonomy" id="223967"/>
    <lineage>
        <taxon>Bacteria</taxon>
        <taxon>Pseudomonadati</taxon>
        <taxon>Pseudomonadota</taxon>
        <taxon>Alphaproteobacteria</taxon>
        <taxon>Hyphomicrobiales</taxon>
        <taxon>Methylobacteriaceae</taxon>
        <taxon>Methylorubrum</taxon>
    </lineage>
</organism>
<feature type="transmembrane region" description="Helical" evidence="1">
    <location>
        <begin position="54"/>
        <end position="73"/>
    </location>
</feature>
<dbReference type="EMBL" id="WEKV01000010">
    <property type="protein sequence ID" value="KAB7784924.1"/>
    <property type="molecule type" value="Genomic_DNA"/>
</dbReference>
<accession>A0A833J641</accession>
<evidence type="ECO:0000313" key="3">
    <source>
        <dbReference type="Proteomes" id="UP000469949"/>
    </source>
</evidence>